<protein>
    <recommendedName>
        <fullName evidence="2">Uroporphyrinogen decarboxylase (URO-D) domain-containing protein</fullName>
    </recommendedName>
</protein>
<dbReference type="InterPro" id="IPR000257">
    <property type="entry name" value="Uroporphyrinogen_deCOase"/>
</dbReference>
<keyword evidence="1" id="KW-0732">Signal</keyword>
<dbReference type="InterPro" id="IPR019546">
    <property type="entry name" value="TAT_signal_bac_arc"/>
</dbReference>
<dbReference type="AlphaFoldDB" id="A0A2U8E5Y1"/>
<evidence type="ECO:0000256" key="1">
    <source>
        <dbReference type="SAM" id="SignalP"/>
    </source>
</evidence>
<dbReference type="EMBL" id="CP023004">
    <property type="protein sequence ID" value="AWI10251.1"/>
    <property type="molecule type" value="Genomic_DNA"/>
</dbReference>
<dbReference type="Pfam" id="PF10518">
    <property type="entry name" value="TAT_signal"/>
    <property type="match status" value="1"/>
</dbReference>
<dbReference type="InterPro" id="IPR006311">
    <property type="entry name" value="TAT_signal"/>
</dbReference>
<feature type="domain" description="Uroporphyrinogen decarboxylase (URO-D)" evidence="2">
    <location>
        <begin position="100"/>
        <end position="354"/>
    </location>
</feature>
<dbReference type="GO" id="GO:0004853">
    <property type="term" value="F:uroporphyrinogen decarboxylase activity"/>
    <property type="evidence" value="ECO:0007669"/>
    <property type="project" value="InterPro"/>
</dbReference>
<evidence type="ECO:0000313" key="3">
    <source>
        <dbReference type="EMBL" id="AWI10251.1"/>
    </source>
</evidence>
<dbReference type="OrthoDB" id="7375127at2"/>
<organism evidence="3 4">
    <name type="scientific">Ereboglobus luteus</name>
    <dbReference type="NCBI Taxonomy" id="1796921"/>
    <lineage>
        <taxon>Bacteria</taxon>
        <taxon>Pseudomonadati</taxon>
        <taxon>Verrucomicrobiota</taxon>
        <taxon>Opitutia</taxon>
        <taxon>Opitutales</taxon>
        <taxon>Opitutaceae</taxon>
        <taxon>Ereboglobus</taxon>
    </lineage>
</organism>
<dbReference type="PANTHER" id="PTHR47099:SF1">
    <property type="entry name" value="METHYLCOBAMIDE:COM METHYLTRANSFERASE MTBA"/>
    <property type="match status" value="1"/>
</dbReference>
<dbReference type="NCBIfam" id="TIGR01409">
    <property type="entry name" value="TAT_signal_seq"/>
    <property type="match status" value="1"/>
</dbReference>
<proteinExistence type="predicted"/>
<dbReference type="InterPro" id="IPR052024">
    <property type="entry name" value="Methanogen_methyltrans"/>
</dbReference>
<reference evidence="3 4" key="1">
    <citation type="journal article" date="2018" name="Syst. Appl. Microbiol.">
        <title>Ereboglobus luteus gen. nov. sp. nov. from cockroach guts, and new insights into the oxygen relationship of the genera Opitutus and Didymococcus (Verrucomicrobia: Opitutaceae).</title>
        <authorList>
            <person name="Tegtmeier D."/>
            <person name="Belitz A."/>
            <person name="Radek R."/>
            <person name="Heimerl T."/>
            <person name="Brune A."/>
        </authorList>
    </citation>
    <scope>NUCLEOTIDE SEQUENCE [LARGE SCALE GENOMIC DNA]</scope>
    <source>
        <strain evidence="3 4">Ho45</strain>
    </source>
</reference>
<dbReference type="SUPFAM" id="SSF51726">
    <property type="entry name" value="UROD/MetE-like"/>
    <property type="match status" value="1"/>
</dbReference>
<dbReference type="GO" id="GO:0006779">
    <property type="term" value="P:porphyrin-containing compound biosynthetic process"/>
    <property type="evidence" value="ECO:0007669"/>
    <property type="project" value="InterPro"/>
</dbReference>
<dbReference type="PANTHER" id="PTHR47099">
    <property type="entry name" value="METHYLCOBAMIDE:COM METHYLTRANSFERASE MTBA"/>
    <property type="match status" value="1"/>
</dbReference>
<evidence type="ECO:0000259" key="2">
    <source>
        <dbReference type="Pfam" id="PF01208"/>
    </source>
</evidence>
<gene>
    <name evidence="3" type="ORF">CKA38_14210</name>
</gene>
<keyword evidence="4" id="KW-1185">Reference proteome</keyword>
<dbReference type="PROSITE" id="PS51318">
    <property type="entry name" value="TAT"/>
    <property type="match status" value="1"/>
</dbReference>
<sequence>MTNMNRRSFLKTSALAAATTAFSGMLPTTNAAPEKTRRPAASNKRDLVMRMLDANVSHSYIPAGFFMHFPRNQRSGDAAIRAHADYFRATGMDFVKIQFEQSYPKCPDIKKPSDWRNIPVLDESFFEPTLHVIRGLMSELKSEALILPTIYGPYQMAKQAVHWKTLVAHANEDPEAVKRGMENVYLSVMKFVNAAVRLGVDGFYTCTQGGESNRLAARPVFENVVKTYDLLMMKQVAAATPFNILHICDHDGPYDTGDFAARFADYPGHIVNIPNEADGKHLSLSQAAALFQRPVMGGLDRKGVLATGTPAQIRATVRDLLRDAPDRVILAADCTVAPTTPIENLRAAIETAHTFRS</sequence>
<dbReference type="Proteomes" id="UP000244896">
    <property type="component" value="Chromosome"/>
</dbReference>
<dbReference type="Gene3D" id="3.20.20.210">
    <property type="match status" value="1"/>
</dbReference>
<feature type="signal peptide" evidence="1">
    <location>
        <begin position="1"/>
        <end position="31"/>
    </location>
</feature>
<dbReference type="KEGG" id="elut:CKA38_14210"/>
<accession>A0A2U8E5Y1</accession>
<dbReference type="InterPro" id="IPR038071">
    <property type="entry name" value="UROD/MetE-like_sf"/>
</dbReference>
<evidence type="ECO:0000313" key="4">
    <source>
        <dbReference type="Proteomes" id="UP000244896"/>
    </source>
</evidence>
<name>A0A2U8E5Y1_9BACT</name>
<dbReference type="Pfam" id="PF01208">
    <property type="entry name" value="URO-D"/>
    <property type="match status" value="1"/>
</dbReference>
<feature type="chain" id="PRO_5016101018" description="Uroporphyrinogen decarboxylase (URO-D) domain-containing protein" evidence="1">
    <location>
        <begin position="32"/>
        <end position="357"/>
    </location>
</feature>